<evidence type="ECO:0000313" key="7">
    <source>
        <dbReference type="Ensembl" id="ENSHHUP00000027153.1"/>
    </source>
</evidence>
<keyword evidence="4 6" id="KW-1133">Transmembrane helix</keyword>
<evidence type="ECO:0000256" key="4">
    <source>
        <dbReference type="ARBA" id="ARBA00022989"/>
    </source>
</evidence>
<evidence type="ECO:0000256" key="3">
    <source>
        <dbReference type="ARBA" id="ARBA00022692"/>
    </source>
</evidence>
<keyword evidence="3 6" id="KW-0812">Transmembrane</keyword>
<reference evidence="8" key="1">
    <citation type="submission" date="2018-06" db="EMBL/GenBank/DDBJ databases">
        <title>Genome assembly of Danube salmon.</title>
        <authorList>
            <person name="Macqueen D.J."/>
            <person name="Gundappa M.K."/>
        </authorList>
    </citation>
    <scope>NUCLEOTIDE SEQUENCE [LARGE SCALE GENOMIC DNA]</scope>
</reference>
<dbReference type="PANTHER" id="PTHR11616">
    <property type="entry name" value="SODIUM/CHLORIDE DEPENDENT TRANSPORTER"/>
    <property type="match status" value="1"/>
</dbReference>
<dbReference type="Ensembl" id="ENSHHUT00000028230.1">
    <property type="protein sequence ID" value="ENSHHUP00000027153.1"/>
    <property type="gene ID" value="ENSHHUG00000017215.1"/>
</dbReference>
<feature type="transmembrane region" description="Helical" evidence="6">
    <location>
        <begin position="55"/>
        <end position="82"/>
    </location>
</feature>
<organism evidence="7 8">
    <name type="scientific">Hucho hucho</name>
    <name type="common">huchen</name>
    <dbReference type="NCBI Taxonomy" id="62062"/>
    <lineage>
        <taxon>Eukaryota</taxon>
        <taxon>Metazoa</taxon>
        <taxon>Chordata</taxon>
        <taxon>Craniata</taxon>
        <taxon>Vertebrata</taxon>
        <taxon>Euteleostomi</taxon>
        <taxon>Actinopterygii</taxon>
        <taxon>Neopterygii</taxon>
        <taxon>Teleostei</taxon>
        <taxon>Protacanthopterygii</taxon>
        <taxon>Salmoniformes</taxon>
        <taxon>Salmonidae</taxon>
        <taxon>Salmoninae</taxon>
        <taxon>Hucho</taxon>
    </lineage>
</organism>
<dbReference type="InterPro" id="IPR037272">
    <property type="entry name" value="SNS_sf"/>
</dbReference>
<dbReference type="PANTHER" id="PTHR11616:SF237">
    <property type="entry name" value="TRANSPORTER"/>
    <property type="match status" value="1"/>
</dbReference>
<sequence>MDIWCRVYGVIEDTTGMRPNPVFKLFWLYMTPLVSLVLSICSLVEYQYLTFNRWYVYPGCVHVLGWLLALSSIVLVPVWALLQICTGTGSLREVRV</sequence>
<dbReference type="PROSITE" id="PS50267">
    <property type="entry name" value="NA_NEUROTRAN_SYMP_3"/>
    <property type="match status" value="1"/>
</dbReference>
<keyword evidence="2" id="KW-0813">Transport</keyword>
<dbReference type="AlphaFoldDB" id="A0A4W5LMN8"/>
<feature type="transmembrane region" description="Helical" evidence="6">
    <location>
        <begin position="26"/>
        <end position="49"/>
    </location>
</feature>
<dbReference type="GeneTree" id="ENSGT00940000165006"/>
<proteinExistence type="predicted"/>
<reference evidence="7" key="2">
    <citation type="submission" date="2025-08" db="UniProtKB">
        <authorList>
            <consortium name="Ensembl"/>
        </authorList>
    </citation>
    <scope>IDENTIFICATION</scope>
</reference>
<accession>A0A4W5LMN8</accession>
<dbReference type="Pfam" id="PF00209">
    <property type="entry name" value="SNF"/>
    <property type="match status" value="1"/>
</dbReference>
<dbReference type="Proteomes" id="UP000314982">
    <property type="component" value="Unassembled WGS sequence"/>
</dbReference>
<keyword evidence="8" id="KW-1185">Reference proteome</keyword>
<dbReference type="GO" id="GO:0005886">
    <property type="term" value="C:plasma membrane"/>
    <property type="evidence" value="ECO:0007669"/>
    <property type="project" value="TreeGrafter"/>
</dbReference>
<dbReference type="GO" id="GO:0005332">
    <property type="term" value="F:gamma-aminobutyric acid:sodium:chloride symporter activity"/>
    <property type="evidence" value="ECO:0007669"/>
    <property type="project" value="TreeGrafter"/>
</dbReference>
<evidence type="ECO:0000256" key="6">
    <source>
        <dbReference type="SAM" id="Phobius"/>
    </source>
</evidence>
<dbReference type="SUPFAM" id="SSF161070">
    <property type="entry name" value="SNF-like"/>
    <property type="match status" value="1"/>
</dbReference>
<dbReference type="InterPro" id="IPR000175">
    <property type="entry name" value="Na/ntran_symport"/>
</dbReference>
<name>A0A4W5LMN8_9TELE</name>
<dbReference type="GO" id="GO:0042995">
    <property type="term" value="C:cell projection"/>
    <property type="evidence" value="ECO:0007669"/>
    <property type="project" value="TreeGrafter"/>
</dbReference>
<evidence type="ECO:0000313" key="8">
    <source>
        <dbReference type="Proteomes" id="UP000314982"/>
    </source>
</evidence>
<evidence type="ECO:0000256" key="5">
    <source>
        <dbReference type="ARBA" id="ARBA00023136"/>
    </source>
</evidence>
<comment type="subcellular location">
    <subcellularLocation>
        <location evidence="1">Membrane</location>
        <topology evidence="1">Multi-pass membrane protein</topology>
    </subcellularLocation>
</comment>
<protein>
    <submittedName>
        <fullName evidence="7">Uncharacterized protein</fullName>
    </submittedName>
</protein>
<reference evidence="7" key="3">
    <citation type="submission" date="2025-09" db="UniProtKB">
        <authorList>
            <consortium name="Ensembl"/>
        </authorList>
    </citation>
    <scope>IDENTIFICATION</scope>
</reference>
<keyword evidence="5 6" id="KW-0472">Membrane</keyword>
<evidence type="ECO:0000256" key="1">
    <source>
        <dbReference type="ARBA" id="ARBA00004141"/>
    </source>
</evidence>
<evidence type="ECO:0000256" key="2">
    <source>
        <dbReference type="ARBA" id="ARBA00022448"/>
    </source>
</evidence>